<evidence type="ECO:0000313" key="2">
    <source>
        <dbReference type="Proteomes" id="UP000598174"/>
    </source>
</evidence>
<proteinExistence type="predicted"/>
<dbReference type="Proteomes" id="UP000598174">
    <property type="component" value="Unassembled WGS sequence"/>
</dbReference>
<accession>A0A919J053</accession>
<name>A0A919J053_9ACTN</name>
<dbReference type="EMBL" id="BOMM01000028">
    <property type="protein sequence ID" value="GIE11294.1"/>
    <property type="molecule type" value="Genomic_DNA"/>
</dbReference>
<reference evidence="1" key="1">
    <citation type="submission" date="2021-01" db="EMBL/GenBank/DDBJ databases">
        <title>Whole genome shotgun sequence of Actinoplanes ferrugineus NBRC 15555.</title>
        <authorList>
            <person name="Komaki H."/>
            <person name="Tamura T."/>
        </authorList>
    </citation>
    <scope>NUCLEOTIDE SEQUENCE</scope>
    <source>
        <strain evidence="1">NBRC 15555</strain>
    </source>
</reference>
<gene>
    <name evidence="1" type="ORF">Afe05nite_31340</name>
</gene>
<sequence length="268" mass="28886">MFPGMAIAAQSVQPRGHSAQWWAQFPAVSEKFDAASITEALADVIIPKIPSPLLRREAEIAAEVVVLQLNRPQSEELAGRAMKAVHRLVATVERLTERATGEETGTEAAYALCHALSGRWGEAAAEVEPLVGTKALLMAFVKALRLERFDNTLTVRLLRAGQSPQIAVQAGLVVGRYAWWPDWLIKVVTERALAGRLDEETITALDQCAYAELSPAQAKMARRLLNGDATVVDGAALRLETLGEPVAAAKLREGDLTAVALAARLIPL</sequence>
<comment type="caution">
    <text evidence="1">The sequence shown here is derived from an EMBL/GenBank/DDBJ whole genome shotgun (WGS) entry which is preliminary data.</text>
</comment>
<dbReference type="AlphaFoldDB" id="A0A919J053"/>
<keyword evidence="2" id="KW-1185">Reference proteome</keyword>
<evidence type="ECO:0000313" key="1">
    <source>
        <dbReference type="EMBL" id="GIE11294.1"/>
    </source>
</evidence>
<protein>
    <submittedName>
        <fullName evidence="1">Uncharacterized protein</fullName>
    </submittedName>
</protein>
<organism evidence="1 2">
    <name type="scientific">Paractinoplanes ferrugineus</name>
    <dbReference type="NCBI Taxonomy" id="113564"/>
    <lineage>
        <taxon>Bacteria</taxon>
        <taxon>Bacillati</taxon>
        <taxon>Actinomycetota</taxon>
        <taxon>Actinomycetes</taxon>
        <taxon>Micromonosporales</taxon>
        <taxon>Micromonosporaceae</taxon>
        <taxon>Paractinoplanes</taxon>
    </lineage>
</organism>